<evidence type="ECO:0000313" key="3">
    <source>
        <dbReference type="EMBL" id="KAG3226092.1"/>
    </source>
</evidence>
<dbReference type="VEuPathDB" id="FungiDB:PC110_g1299"/>
<gene>
    <name evidence="4" type="ORF">PC110_g1299</name>
    <name evidence="1" type="ORF">PC115_g5996</name>
    <name evidence="2" type="ORF">PC117_g6939</name>
    <name evidence="3" type="ORF">PC129_g3317</name>
</gene>
<evidence type="ECO:0000313" key="2">
    <source>
        <dbReference type="EMBL" id="KAG2947282.1"/>
    </source>
</evidence>
<accession>A0A329T104</accession>
<comment type="caution">
    <text evidence="4">The sequence shown here is derived from an EMBL/GenBank/DDBJ whole genome shotgun (WGS) entry which is preliminary data.</text>
</comment>
<dbReference type="EMBL" id="RCMV01000067">
    <property type="protein sequence ID" value="KAG3226092.1"/>
    <property type="molecule type" value="Genomic_DNA"/>
</dbReference>
<dbReference type="EMBL" id="MJFZ01000014">
    <property type="protein sequence ID" value="RAW42525.1"/>
    <property type="molecule type" value="Genomic_DNA"/>
</dbReference>
<organism evidence="4 5">
    <name type="scientific">Phytophthora cactorum</name>
    <dbReference type="NCBI Taxonomy" id="29920"/>
    <lineage>
        <taxon>Eukaryota</taxon>
        <taxon>Sar</taxon>
        <taxon>Stramenopiles</taxon>
        <taxon>Oomycota</taxon>
        <taxon>Peronosporomycetes</taxon>
        <taxon>Peronosporales</taxon>
        <taxon>Peronosporaceae</taxon>
        <taxon>Phytophthora</taxon>
    </lineage>
</organism>
<dbReference type="Proteomes" id="UP000251314">
    <property type="component" value="Unassembled WGS sequence"/>
</dbReference>
<dbReference type="Proteomes" id="UP000760860">
    <property type="component" value="Unassembled WGS sequence"/>
</dbReference>
<proteinExistence type="predicted"/>
<dbReference type="Proteomes" id="UP000736787">
    <property type="component" value="Unassembled WGS sequence"/>
</dbReference>
<keyword evidence="5" id="KW-1185">Reference proteome</keyword>
<evidence type="ECO:0000313" key="5">
    <source>
        <dbReference type="Proteomes" id="UP000251314"/>
    </source>
</evidence>
<sequence length="59" mass="6462">MEVATWDRATVVAEERGETRKRTDNTVKGFSECSRGGVVHIGTSEAGGRRSTLEFAFQS</sequence>
<protein>
    <submittedName>
        <fullName evidence="4">Uncharacterized protein</fullName>
    </submittedName>
</protein>
<evidence type="ECO:0000313" key="4">
    <source>
        <dbReference type="EMBL" id="RAW42525.1"/>
    </source>
</evidence>
<reference evidence="1" key="2">
    <citation type="submission" date="2018-10" db="EMBL/GenBank/DDBJ databases">
        <title>Effector identification in a new, highly contiguous assembly of the strawberry crown rot pathogen Phytophthora cactorum.</title>
        <authorList>
            <person name="Armitage A.D."/>
            <person name="Nellist C.F."/>
            <person name="Bates H."/>
            <person name="Vickerstaff R.J."/>
            <person name="Harrison R.J."/>
        </authorList>
    </citation>
    <scope>NUCLEOTIDE SEQUENCE</scope>
    <source>
        <strain evidence="1">4032</strain>
        <strain evidence="2">4040</strain>
        <strain evidence="3">P421</strain>
    </source>
</reference>
<evidence type="ECO:0000313" key="1">
    <source>
        <dbReference type="EMBL" id="KAG2931837.1"/>
    </source>
</evidence>
<name>A0A329T104_9STRA</name>
<dbReference type="AlphaFoldDB" id="A0A329T104"/>
<dbReference type="EMBL" id="RCMI01000129">
    <property type="protein sequence ID" value="KAG2931837.1"/>
    <property type="molecule type" value="Genomic_DNA"/>
</dbReference>
<dbReference type="Proteomes" id="UP000774804">
    <property type="component" value="Unassembled WGS sequence"/>
</dbReference>
<reference evidence="4 5" key="1">
    <citation type="submission" date="2018-01" db="EMBL/GenBank/DDBJ databases">
        <title>Draft genome of the strawberry crown rot pathogen Phytophthora cactorum.</title>
        <authorList>
            <person name="Armitage A.D."/>
            <person name="Lysoe E."/>
            <person name="Nellist C.F."/>
            <person name="Harrison R.J."/>
            <person name="Brurberg M.B."/>
        </authorList>
    </citation>
    <scope>NUCLEOTIDE SEQUENCE [LARGE SCALE GENOMIC DNA]</scope>
    <source>
        <strain evidence="4 5">10300</strain>
    </source>
</reference>
<dbReference type="EMBL" id="RCMK01000136">
    <property type="protein sequence ID" value="KAG2947282.1"/>
    <property type="molecule type" value="Genomic_DNA"/>
</dbReference>